<dbReference type="AlphaFoldDB" id="A0AA36HZ46"/>
<dbReference type="EMBL" id="CAUJNA010000503">
    <property type="protein sequence ID" value="CAJ1377974.1"/>
    <property type="molecule type" value="Genomic_DNA"/>
</dbReference>
<dbReference type="Proteomes" id="UP001178507">
    <property type="component" value="Unassembled WGS sequence"/>
</dbReference>
<accession>A0AA36HZ46</accession>
<sequence length="645" mass="72323">MSGRVMDMAIAHVGGKQWSLQYLQEPRCGPCAPTSPLSLTDFLQGACRPLKKGVKSVSVLFDAHIALPEFGGVPAVGEMFASNRLQELPASIKLRSPIPSSTKVDVIIYNSGDGCMDVLKVLYFEEPLPYQQAVSLCSGQAHVPVFRAGPWNIKKGVQWLLGRLPGYQVRWQNLQEKAPEQLQRMNSQSSWSPPTEELAEGIAFINDNAPECDARNEQTFWILTNIKDSTNTPISGWPEAKVRAMAQNKSKGLAGAQPMSQFPLQTYSLKPILHEVLLPLLYPMLMSFGVIMLGYPGVGKTPALIIMAMAMGRFHVRRLGLEGVLPGWRRAKSLDNFRHRVPQVQEAIFLDDPSRDKISAADLKSFMTVDEDGTCDGRYNDTRLVRNQMRAYASNDLAKDTFDGNASDTSLEPKKFLELLRYLFAGDSEKDTLAVLKRAIVFAFAESAVYLRLPSEKSDAVVHRICVDDLHRDLLSERDKPLYAKYKVGVYDTDQYFEEEVAREQSMIDDAVAKMSDFPRLADYVEHANDKIQSYLFRRTAFDWDRIPQPSPSSSEGEKRAQRAQPSPLCIGTKPRANRIRSAFVYPDNKKRRFREKTTPTPTQEHGPEEENSCMDFEAAGPEEENGSAQTDFEADEEVAKSLHN</sequence>
<gene>
    <name evidence="2" type="ORF">EVOR1521_LOCUS6648</name>
</gene>
<name>A0AA36HZ46_9DINO</name>
<comment type="caution">
    <text evidence="2">The sequence shown here is derived from an EMBL/GenBank/DDBJ whole genome shotgun (WGS) entry which is preliminary data.</text>
</comment>
<organism evidence="2 3">
    <name type="scientific">Effrenium voratum</name>
    <dbReference type="NCBI Taxonomy" id="2562239"/>
    <lineage>
        <taxon>Eukaryota</taxon>
        <taxon>Sar</taxon>
        <taxon>Alveolata</taxon>
        <taxon>Dinophyceae</taxon>
        <taxon>Suessiales</taxon>
        <taxon>Symbiodiniaceae</taxon>
        <taxon>Effrenium</taxon>
    </lineage>
</organism>
<evidence type="ECO:0000313" key="2">
    <source>
        <dbReference type="EMBL" id="CAJ1377974.1"/>
    </source>
</evidence>
<reference evidence="2" key="1">
    <citation type="submission" date="2023-08" db="EMBL/GenBank/DDBJ databases">
        <authorList>
            <person name="Chen Y."/>
            <person name="Shah S."/>
            <person name="Dougan E. K."/>
            <person name="Thang M."/>
            <person name="Chan C."/>
        </authorList>
    </citation>
    <scope>NUCLEOTIDE SEQUENCE</scope>
</reference>
<feature type="region of interest" description="Disordered" evidence="1">
    <location>
        <begin position="547"/>
        <end position="573"/>
    </location>
</feature>
<feature type="region of interest" description="Disordered" evidence="1">
    <location>
        <begin position="588"/>
        <end position="645"/>
    </location>
</feature>
<evidence type="ECO:0000313" key="3">
    <source>
        <dbReference type="Proteomes" id="UP001178507"/>
    </source>
</evidence>
<protein>
    <submittedName>
        <fullName evidence="2">Uncharacterized protein</fullName>
    </submittedName>
</protein>
<proteinExistence type="predicted"/>
<evidence type="ECO:0000256" key="1">
    <source>
        <dbReference type="SAM" id="MobiDB-lite"/>
    </source>
</evidence>
<keyword evidence="3" id="KW-1185">Reference proteome</keyword>